<name>A0A5B8KH08_9VIRU</name>
<evidence type="ECO:0000256" key="2">
    <source>
        <dbReference type="SAM" id="Phobius"/>
    </source>
</evidence>
<sequence>MAKPNNNKDKQYDSKERKEELRKESKQSKNRSRGGSGNASGKGFSAKKSGEDKASAGASSRANLFPEDHLLVKDAARISMHNNLGLPLYLNSYMKGTGEKPAPDSTIGTMIPGIMAFDVIPTYGWSRDWNSALNVAARKIYTFVRHVNSGKTNYDAANLMMYLLMMDNAFMFHMTLVRVYGFMQTIMLRNRYLPKTLIRSLGFDYEDLARNMSDFRAYINMFAVRLNSMAVPNAMPIYQRHAAMFSSVYADSDSDKCQLYVYRPAIRWFFSKDEQKYGLFGERVNYSDPPLSTFRIKEIGDRIINSLVQEEDWNIMSGDILHAYGAENLVKLGLIDDNLMLVPEFNREKLLEIHNTTVMLPCSIDAAGSANFSIYENREVDDPNAGALIADYNLFLTGHDDNSVASVDRVIDMMDFEPSPANVMLATRMAAIASIDEEAGNGNLDCMGSEIVCMATVYQGTATDGTPMRGSTGVPSMWYFFDWAPIWYYTREHEGGKFSVTFAGSITNASVVSKQSLTNMHSVALLRLFGVA</sequence>
<accession>A0A5B8KH08</accession>
<dbReference type="InterPro" id="IPR049178">
    <property type="entry name" value="CP_picobirnavirus_sf"/>
</dbReference>
<proteinExistence type="predicted"/>
<dbReference type="Pfam" id="PF20816">
    <property type="entry name" value="PBV_CP"/>
    <property type="match status" value="1"/>
</dbReference>
<gene>
    <name evidence="3" type="primary">CP</name>
</gene>
<keyword evidence="2" id="KW-1133">Transmembrane helix</keyword>
<keyword evidence="2" id="KW-0812">Transmembrane</keyword>
<feature type="region of interest" description="Disordered" evidence="1">
    <location>
        <begin position="1"/>
        <end position="60"/>
    </location>
</feature>
<feature type="transmembrane region" description="Helical" evidence="2">
    <location>
        <begin position="159"/>
        <end position="181"/>
    </location>
</feature>
<evidence type="ECO:0000313" key="3">
    <source>
        <dbReference type="EMBL" id="QDY92345.1"/>
    </source>
</evidence>
<protein>
    <submittedName>
        <fullName evidence="3">Capsid protein</fullName>
    </submittedName>
</protein>
<keyword evidence="2" id="KW-0472">Membrane</keyword>
<dbReference type="Gene3D" id="1.20.140.120">
    <property type="match status" value="2"/>
</dbReference>
<organism evidence="3">
    <name type="scientific">Grey teal picobirnavirus Z</name>
    <dbReference type="NCBI Taxonomy" id="2592490"/>
    <lineage>
        <taxon>Viruses</taxon>
        <taxon>Riboviria</taxon>
        <taxon>Orthornavirae</taxon>
        <taxon>Pisuviricota</taxon>
        <taxon>Duplopiviricetes</taxon>
        <taxon>Durnavirales</taxon>
        <taxon>Picobirnaviridae</taxon>
    </lineage>
</organism>
<feature type="compositionally biased region" description="Basic and acidic residues" evidence="1">
    <location>
        <begin position="1"/>
        <end position="27"/>
    </location>
</feature>
<reference evidence="3" key="1">
    <citation type="journal article" date="2019" name="ISME J.">
        <title>Virome heterogeneity and connectivity in waterfowl and shorebird communities.</title>
        <authorList>
            <person name="Wille M."/>
            <person name="Shi M."/>
            <person name="Klaassen M."/>
            <person name="Hurt A.C."/>
            <person name="Holmes E.C."/>
        </authorList>
    </citation>
    <scope>NUCLEOTIDE SEQUENCE</scope>
    <source>
        <strain evidence="3">MW15</strain>
    </source>
</reference>
<evidence type="ECO:0000256" key="1">
    <source>
        <dbReference type="SAM" id="MobiDB-lite"/>
    </source>
</evidence>
<dbReference type="EMBL" id="MK204399">
    <property type="protein sequence ID" value="QDY92345.1"/>
    <property type="molecule type" value="Genomic_RNA"/>
</dbReference>
<dbReference type="InterPro" id="IPR048835">
    <property type="entry name" value="CP_picobirnavirus"/>
</dbReference>